<protein>
    <recommendedName>
        <fullName evidence="7">Peptidase S1 domain-containing protein</fullName>
    </recommendedName>
</protein>
<dbReference type="SUPFAM" id="SSF50494">
    <property type="entry name" value="Trypsin-like serine proteases"/>
    <property type="match status" value="1"/>
</dbReference>
<keyword evidence="3" id="KW-0378">Hydrolase</keyword>
<name>H0R0K6_9ACTN</name>
<dbReference type="Pfam" id="PF00089">
    <property type="entry name" value="Trypsin"/>
    <property type="match status" value="1"/>
</dbReference>
<keyword evidence="4" id="KW-0720">Serine protease</keyword>
<dbReference type="InterPro" id="IPR001316">
    <property type="entry name" value="Pept_S1A_streptogrisin"/>
</dbReference>
<evidence type="ECO:0000256" key="4">
    <source>
        <dbReference type="ARBA" id="ARBA00022825"/>
    </source>
</evidence>
<dbReference type="AlphaFoldDB" id="H0R0K6"/>
<keyword evidence="6" id="KW-0732">Signal</keyword>
<dbReference type="InterPro" id="IPR043504">
    <property type="entry name" value="Peptidase_S1_PA_chymotrypsin"/>
</dbReference>
<feature type="chain" id="PRO_5003538079" description="Peptidase S1 domain-containing protein" evidence="6">
    <location>
        <begin position="27"/>
        <end position="214"/>
    </location>
</feature>
<dbReference type="eggNOG" id="ENOG5031VTT">
    <property type="taxonomic scope" value="Bacteria"/>
</dbReference>
<dbReference type="PRINTS" id="PR00861">
    <property type="entry name" value="ALYTICPTASE"/>
</dbReference>
<evidence type="ECO:0000256" key="5">
    <source>
        <dbReference type="ARBA" id="ARBA00023157"/>
    </source>
</evidence>
<feature type="domain" description="Peptidase S1" evidence="7">
    <location>
        <begin position="53"/>
        <end position="201"/>
    </location>
</feature>
<dbReference type="Gene3D" id="2.40.10.10">
    <property type="entry name" value="Trypsin-like serine proteases"/>
    <property type="match status" value="2"/>
</dbReference>
<organism evidence="8 9">
    <name type="scientific">Gordonia effusa NBRC 100432</name>
    <dbReference type="NCBI Taxonomy" id="1077974"/>
    <lineage>
        <taxon>Bacteria</taxon>
        <taxon>Bacillati</taxon>
        <taxon>Actinomycetota</taxon>
        <taxon>Actinomycetes</taxon>
        <taxon>Mycobacteriales</taxon>
        <taxon>Gordoniaceae</taxon>
        <taxon>Gordonia</taxon>
    </lineage>
</organism>
<dbReference type="InterPro" id="IPR009003">
    <property type="entry name" value="Peptidase_S1_PA"/>
</dbReference>
<evidence type="ECO:0000256" key="1">
    <source>
        <dbReference type="ARBA" id="ARBA00007664"/>
    </source>
</evidence>
<evidence type="ECO:0000256" key="6">
    <source>
        <dbReference type="SAM" id="SignalP"/>
    </source>
</evidence>
<evidence type="ECO:0000256" key="3">
    <source>
        <dbReference type="ARBA" id="ARBA00022801"/>
    </source>
</evidence>
<sequence length="214" mass="22109">MRARFLASAILATAVAATAPVAVAQAAPATPVRSGMEIRLPETPLTDAKCTLGVVVSPSRAYTAGHCGDVGKAVYTAKGKRIGTVTSNLGNTRHLDIAVITLARGTRAQVDAIDWSGRFVKGQRINKSGVTTGYTRGVITNPRAVLRGSHGFTLAPPFLKLHDGYSISATLRSAQGDSGGPIRNSSGRIVGILSGGSGSTTIFAPISRVPGYLR</sequence>
<comment type="caution">
    <text evidence="8">The sequence shown here is derived from an EMBL/GenBank/DDBJ whole genome shotgun (WGS) entry which is preliminary data.</text>
</comment>
<dbReference type="STRING" id="1077974.GOEFS_059_00420"/>
<dbReference type="GO" id="GO:0004252">
    <property type="term" value="F:serine-type endopeptidase activity"/>
    <property type="evidence" value="ECO:0007669"/>
    <property type="project" value="InterPro"/>
</dbReference>
<evidence type="ECO:0000313" key="9">
    <source>
        <dbReference type="Proteomes" id="UP000035034"/>
    </source>
</evidence>
<evidence type="ECO:0000256" key="2">
    <source>
        <dbReference type="ARBA" id="ARBA00022670"/>
    </source>
</evidence>
<dbReference type="OrthoDB" id="4536940at2"/>
<dbReference type="GO" id="GO:0006508">
    <property type="term" value="P:proteolysis"/>
    <property type="evidence" value="ECO:0007669"/>
    <property type="project" value="UniProtKB-KW"/>
</dbReference>
<reference evidence="8 9" key="1">
    <citation type="submission" date="2011-12" db="EMBL/GenBank/DDBJ databases">
        <title>Whole genome shotgun sequence of Gordonia effusa NBRC 100432.</title>
        <authorList>
            <person name="Yoshida I."/>
            <person name="Takarada H."/>
            <person name="Hosoyama A."/>
            <person name="Tsuchikane K."/>
            <person name="Katsumata H."/>
            <person name="Yamazaki S."/>
            <person name="Fujita N."/>
        </authorList>
    </citation>
    <scope>NUCLEOTIDE SEQUENCE [LARGE SCALE GENOMIC DNA]</scope>
    <source>
        <strain evidence="8 9">NBRC 100432</strain>
    </source>
</reference>
<dbReference type="Proteomes" id="UP000035034">
    <property type="component" value="Unassembled WGS sequence"/>
</dbReference>
<dbReference type="InterPro" id="IPR001254">
    <property type="entry name" value="Trypsin_dom"/>
</dbReference>
<accession>H0R0K6</accession>
<keyword evidence="5" id="KW-1015">Disulfide bond</keyword>
<keyword evidence="2" id="KW-0645">Protease</keyword>
<feature type="signal peptide" evidence="6">
    <location>
        <begin position="1"/>
        <end position="26"/>
    </location>
</feature>
<dbReference type="EMBL" id="BAEH01000059">
    <property type="protein sequence ID" value="GAB18607.1"/>
    <property type="molecule type" value="Genomic_DNA"/>
</dbReference>
<gene>
    <name evidence="8" type="ORF">GOEFS_059_00420</name>
</gene>
<proteinExistence type="inferred from homology"/>
<dbReference type="RefSeq" id="WP_007317943.1">
    <property type="nucleotide sequence ID" value="NZ_BAEH01000059.1"/>
</dbReference>
<evidence type="ECO:0000259" key="7">
    <source>
        <dbReference type="Pfam" id="PF00089"/>
    </source>
</evidence>
<keyword evidence="9" id="KW-1185">Reference proteome</keyword>
<evidence type="ECO:0000313" key="8">
    <source>
        <dbReference type="EMBL" id="GAB18607.1"/>
    </source>
</evidence>
<comment type="similarity">
    <text evidence="1">Belongs to the peptidase S1 family.</text>
</comment>